<keyword evidence="2" id="KW-0808">Transferase</keyword>
<evidence type="ECO:0000313" key="3">
    <source>
        <dbReference type="Proteomes" id="UP000727407"/>
    </source>
</evidence>
<feature type="non-terminal residue" evidence="2">
    <location>
        <position position="1"/>
    </location>
</feature>
<dbReference type="AlphaFoldDB" id="A0A8J4TJV3"/>
<dbReference type="EMBL" id="QNUK01000263">
    <property type="protein sequence ID" value="KAF5896785.1"/>
    <property type="molecule type" value="Genomic_DNA"/>
</dbReference>
<dbReference type="Proteomes" id="UP000727407">
    <property type="component" value="Unassembled WGS sequence"/>
</dbReference>
<proteinExistence type="predicted"/>
<keyword evidence="3" id="KW-1185">Reference proteome</keyword>
<protein>
    <submittedName>
        <fullName evidence="2">Dual-specificity RNA methyltransferase RlmN</fullName>
    </submittedName>
</protein>
<feature type="non-terminal residue" evidence="2">
    <location>
        <position position="120"/>
    </location>
</feature>
<feature type="region of interest" description="Disordered" evidence="1">
    <location>
        <begin position="1"/>
        <end position="23"/>
    </location>
</feature>
<dbReference type="GO" id="GO:0008168">
    <property type="term" value="F:methyltransferase activity"/>
    <property type="evidence" value="ECO:0007669"/>
    <property type="project" value="UniProtKB-KW"/>
</dbReference>
<evidence type="ECO:0000256" key="1">
    <source>
        <dbReference type="SAM" id="MobiDB-lite"/>
    </source>
</evidence>
<organism evidence="2 3">
    <name type="scientific">Clarias magur</name>
    <name type="common">Asian catfish</name>
    <name type="synonym">Macropteronotus magur</name>
    <dbReference type="NCBI Taxonomy" id="1594786"/>
    <lineage>
        <taxon>Eukaryota</taxon>
        <taxon>Metazoa</taxon>
        <taxon>Chordata</taxon>
        <taxon>Craniata</taxon>
        <taxon>Vertebrata</taxon>
        <taxon>Euteleostomi</taxon>
        <taxon>Actinopterygii</taxon>
        <taxon>Neopterygii</taxon>
        <taxon>Teleostei</taxon>
        <taxon>Ostariophysi</taxon>
        <taxon>Siluriformes</taxon>
        <taxon>Clariidae</taxon>
        <taxon>Clarias</taxon>
    </lineage>
</organism>
<comment type="caution">
    <text evidence="2">The sequence shown here is derived from an EMBL/GenBank/DDBJ whole genome shotgun (WGS) entry which is preliminary data.</text>
</comment>
<reference evidence="2" key="1">
    <citation type="submission" date="2020-07" db="EMBL/GenBank/DDBJ databases">
        <title>Clarias magur genome sequencing, assembly and annotation.</title>
        <authorList>
            <person name="Kushwaha B."/>
            <person name="Kumar R."/>
            <person name="Das P."/>
            <person name="Joshi C.G."/>
            <person name="Kumar D."/>
            <person name="Nagpure N.S."/>
            <person name="Pandey M."/>
            <person name="Agarwal S."/>
            <person name="Srivastava S."/>
            <person name="Singh M."/>
            <person name="Sahoo L."/>
            <person name="Jayasankar P."/>
            <person name="Meher P.K."/>
            <person name="Koringa P.G."/>
            <person name="Iquebal M.A."/>
            <person name="Das S.P."/>
            <person name="Bit A."/>
            <person name="Patnaik S."/>
            <person name="Patel N."/>
            <person name="Shah T.M."/>
            <person name="Hinsu A."/>
            <person name="Jena J.K."/>
        </authorList>
    </citation>
    <scope>NUCLEOTIDE SEQUENCE</scope>
    <source>
        <strain evidence="2">CIFAMagur01</strain>
        <tissue evidence="2">Testis</tissue>
    </source>
</reference>
<name>A0A8J4TJV3_CLAMG</name>
<dbReference type="GO" id="GO:0032259">
    <property type="term" value="P:methylation"/>
    <property type="evidence" value="ECO:0007669"/>
    <property type="project" value="UniProtKB-KW"/>
</dbReference>
<evidence type="ECO:0000313" key="2">
    <source>
        <dbReference type="EMBL" id="KAF5896785.1"/>
    </source>
</evidence>
<keyword evidence="2" id="KW-0489">Methyltransferase</keyword>
<accession>A0A8J4TJV3</accession>
<sequence length="120" mass="13063">KRPPPRLLPSRGRHSRPSDPHNNLAQVLRQVPVLTQPSHFIWAWDRHFIQWLKFGHFDTICRSSGVGCSACVCFSELGAEGYHRLMSTSGAGASPRGGSATADVQRCCGSDMKTGATLST</sequence>
<gene>
    <name evidence="2" type="primary">rlmN</name>
    <name evidence="2" type="ORF">DAT39_013495</name>
</gene>